<feature type="compositionally biased region" description="Basic and acidic residues" evidence="1">
    <location>
        <begin position="11"/>
        <end position="25"/>
    </location>
</feature>
<name>A0A498K823_MALDO</name>
<protein>
    <submittedName>
        <fullName evidence="2">Uncharacterized protein</fullName>
    </submittedName>
</protein>
<sequence length="67" mass="7635">MGRYSLTQRPLAKDRQRSPLKDPFAKTKGTRWVARELSSSTDLDLRKVSNCSFMGTFDQAVNSHNMT</sequence>
<gene>
    <name evidence="2" type="ORF">DVH24_004210</name>
</gene>
<organism evidence="2 3">
    <name type="scientific">Malus domestica</name>
    <name type="common">Apple</name>
    <name type="synonym">Pyrus malus</name>
    <dbReference type="NCBI Taxonomy" id="3750"/>
    <lineage>
        <taxon>Eukaryota</taxon>
        <taxon>Viridiplantae</taxon>
        <taxon>Streptophyta</taxon>
        <taxon>Embryophyta</taxon>
        <taxon>Tracheophyta</taxon>
        <taxon>Spermatophyta</taxon>
        <taxon>Magnoliopsida</taxon>
        <taxon>eudicotyledons</taxon>
        <taxon>Gunneridae</taxon>
        <taxon>Pentapetalae</taxon>
        <taxon>rosids</taxon>
        <taxon>fabids</taxon>
        <taxon>Rosales</taxon>
        <taxon>Rosaceae</taxon>
        <taxon>Amygdaloideae</taxon>
        <taxon>Maleae</taxon>
        <taxon>Malus</taxon>
    </lineage>
</organism>
<dbReference type="EMBL" id="RDQH01000329">
    <property type="protein sequence ID" value="RXI03558.1"/>
    <property type="molecule type" value="Genomic_DNA"/>
</dbReference>
<dbReference type="Proteomes" id="UP000290289">
    <property type="component" value="Chromosome 3"/>
</dbReference>
<comment type="caution">
    <text evidence="2">The sequence shown here is derived from an EMBL/GenBank/DDBJ whole genome shotgun (WGS) entry which is preliminary data.</text>
</comment>
<dbReference type="AlphaFoldDB" id="A0A498K823"/>
<reference evidence="2 3" key="1">
    <citation type="submission" date="2018-10" db="EMBL/GenBank/DDBJ databases">
        <title>A high-quality apple genome assembly.</title>
        <authorList>
            <person name="Hu J."/>
        </authorList>
    </citation>
    <scope>NUCLEOTIDE SEQUENCE [LARGE SCALE GENOMIC DNA]</scope>
    <source>
        <strain evidence="3">cv. HFTH1</strain>
        <tissue evidence="2">Young leaf</tissue>
    </source>
</reference>
<accession>A0A498K823</accession>
<keyword evidence="3" id="KW-1185">Reference proteome</keyword>
<evidence type="ECO:0000313" key="3">
    <source>
        <dbReference type="Proteomes" id="UP000290289"/>
    </source>
</evidence>
<evidence type="ECO:0000256" key="1">
    <source>
        <dbReference type="SAM" id="MobiDB-lite"/>
    </source>
</evidence>
<feature type="region of interest" description="Disordered" evidence="1">
    <location>
        <begin position="1"/>
        <end position="25"/>
    </location>
</feature>
<proteinExistence type="predicted"/>
<evidence type="ECO:0000313" key="2">
    <source>
        <dbReference type="EMBL" id="RXI03558.1"/>
    </source>
</evidence>